<evidence type="ECO:0000256" key="4">
    <source>
        <dbReference type="ARBA" id="ARBA00022705"/>
    </source>
</evidence>
<dbReference type="SUPFAM" id="SSF52540">
    <property type="entry name" value="P-loop containing nucleoside triphosphate hydrolases"/>
    <property type="match status" value="1"/>
</dbReference>
<dbReference type="Pfam" id="PF08696">
    <property type="entry name" value="Dna2"/>
    <property type="match status" value="1"/>
</dbReference>
<evidence type="ECO:0000256" key="2">
    <source>
        <dbReference type="ARBA" id="ARBA00007913"/>
    </source>
</evidence>
<keyword evidence="4 19" id="KW-0235">DNA replication</keyword>
<evidence type="ECO:0000259" key="21">
    <source>
        <dbReference type="Pfam" id="PF13086"/>
    </source>
</evidence>
<keyword evidence="7 19" id="KW-0547">Nucleotide-binding</keyword>
<dbReference type="GeneID" id="17319229"/>
<dbReference type="Gene3D" id="3.90.320.10">
    <property type="match status" value="1"/>
</dbReference>
<evidence type="ECO:0000256" key="5">
    <source>
        <dbReference type="ARBA" id="ARBA00022722"/>
    </source>
</evidence>
<keyword evidence="17 19" id="KW-0511">Multifunctional enzyme</keyword>
<comment type="function">
    <text evidence="19">Key enzyme involved in DNA replication and DNA repair. Involved in Okazaki fragments processing by cleaving long flaps that escape FEN1: flaps that are longer than 27 nucleotides are coated by replication protein A complex (RPA), leading to recruit DNA2 which cleaves the flap until it is too short to bind RPA and becomes a substrate for FEN1. Also involved in 5'-end resection of DNA during double-strand break (DSB) repair by mediating the cleavage of 5'-ssDNA.</text>
</comment>
<dbReference type="GO" id="GO:0071932">
    <property type="term" value="P:replication fork reversal"/>
    <property type="evidence" value="ECO:0007669"/>
    <property type="project" value="TreeGrafter"/>
</dbReference>
<keyword evidence="10 19" id="KW-0347">Helicase</keyword>
<dbReference type="EC" id="3.6.4.12" evidence="19"/>
<proteinExistence type="inferred from homology"/>
<keyword evidence="3 19" id="KW-0004">4Fe-4S</keyword>
<evidence type="ECO:0000256" key="18">
    <source>
        <dbReference type="ARBA" id="ARBA00047995"/>
    </source>
</evidence>
<dbReference type="GO" id="GO:0006281">
    <property type="term" value="P:DNA repair"/>
    <property type="evidence" value="ECO:0007669"/>
    <property type="project" value="UniProtKB-KW"/>
</dbReference>
<dbReference type="GO" id="GO:0033567">
    <property type="term" value="P:DNA replication, Okazaki fragment processing"/>
    <property type="evidence" value="ECO:0007669"/>
    <property type="project" value="UniProtKB-UniRule"/>
</dbReference>
<feature type="domain" description="DNA2/NAM7 helicase-like C-terminal" evidence="22">
    <location>
        <begin position="967"/>
        <end position="1021"/>
    </location>
</feature>
<evidence type="ECO:0000256" key="1">
    <source>
        <dbReference type="ARBA" id="ARBA00001966"/>
    </source>
</evidence>
<dbReference type="STRING" id="2769.R7QU31"/>
<evidence type="ECO:0000256" key="19">
    <source>
        <dbReference type="RuleBase" id="RU367041"/>
    </source>
</evidence>
<dbReference type="CDD" id="cd18808">
    <property type="entry name" value="SF1_C_Upf1"/>
    <property type="match status" value="1"/>
</dbReference>
<protein>
    <recommendedName>
        <fullName evidence="19">DNA replication ATP-dependent helicase/nuclease</fullName>
        <ecNumber evidence="19">3.1.-.-</ecNumber>
        <ecNumber evidence="19">3.6.4.12</ecNumber>
    </recommendedName>
</protein>
<dbReference type="GO" id="GO:0005634">
    <property type="term" value="C:nucleus"/>
    <property type="evidence" value="ECO:0007669"/>
    <property type="project" value="UniProtKB-SubCell"/>
</dbReference>
<dbReference type="InterPro" id="IPR027417">
    <property type="entry name" value="P-loop_NTPase"/>
</dbReference>
<dbReference type="Pfam" id="PF13086">
    <property type="entry name" value="AAA_11"/>
    <property type="match status" value="2"/>
</dbReference>
<comment type="catalytic activity">
    <reaction evidence="18 19">
        <text>ATP + H2O = ADP + phosphate + H(+)</text>
        <dbReference type="Rhea" id="RHEA:13065"/>
        <dbReference type="ChEBI" id="CHEBI:15377"/>
        <dbReference type="ChEBI" id="CHEBI:15378"/>
        <dbReference type="ChEBI" id="CHEBI:30616"/>
        <dbReference type="ChEBI" id="CHEBI:43474"/>
        <dbReference type="ChEBI" id="CHEBI:456216"/>
        <dbReference type="EC" id="3.6.4.12"/>
    </reaction>
</comment>
<dbReference type="PANTHER" id="PTHR10887:SF433">
    <property type="entry name" value="DNA REPLICATION ATP-DEPENDENT HELICASE_NUCLEASE DNA2"/>
    <property type="match status" value="1"/>
</dbReference>
<dbReference type="PhylomeDB" id="R7QU31"/>
<dbReference type="AlphaFoldDB" id="R7QU31"/>
<dbReference type="GO" id="GO:0017108">
    <property type="term" value="F:5'-flap endonuclease activity"/>
    <property type="evidence" value="ECO:0007669"/>
    <property type="project" value="UniProtKB-UniRule"/>
</dbReference>
<dbReference type="GO" id="GO:0005737">
    <property type="term" value="C:cytoplasm"/>
    <property type="evidence" value="ECO:0007669"/>
    <property type="project" value="TreeGrafter"/>
</dbReference>
<dbReference type="GO" id="GO:0003677">
    <property type="term" value="F:DNA binding"/>
    <property type="evidence" value="ECO:0007669"/>
    <property type="project" value="UniProtKB-UniRule"/>
</dbReference>
<dbReference type="EMBL" id="HG002328">
    <property type="protein sequence ID" value="CDF41218.1"/>
    <property type="molecule type" value="Genomic_DNA"/>
</dbReference>
<keyword evidence="24" id="KW-1185">Reference proteome</keyword>
<dbReference type="InterPro" id="IPR041679">
    <property type="entry name" value="DNA2/NAM7-like_C"/>
</dbReference>
<evidence type="ECO:0000313" key="24">
    <source>
        <dbReference type="Proteomes" id="UP000012073"/>
    </source>
</evidence>
<dbReference type="InterPro" id="IPR047187">
    <property type="entry name" value="SF1_C_Upf1"/>
</dbReference>
<evidence type="ECO:0000259" key="20">
    <source>
        <dbReference type="Pfam" id="PF08696"/>
    </source>
</evidence>
<dbReference type="EC" id="3.1.-.-" evidence="19"/>
<dbReference type="GO" id="GO:0017116">
    <property type="term" value="F:single-stranded DNA helicase activity"/>
    <property type="evidence" value="ECO:0007669"/>
    <property type="project" value="UniProtKB-UniRule"/>
</dbReference>
<evidence type="ECO:0000256" key="11">
    <source>
        <dbReference type="ARBA" id="ARBA00022840"/>
    </source>
</evidence>
<keyword evidence="5 19" id="KW-0540">Nuclease</keyword>
<evidence type="ECO:0000256" key="7">
    <source>
        <dbReference type="ARBA" id="ARBA00022741"/>
    </source>
</evidence>
<name>R7QU31_CHOCR</name>
<dbReference type="OMA" id="NYCEAAI"/>
<keyword evidence="6 19" id="KW-0479">Metal-binding</keyword>
<dbReference type="GO" id="GO:0005524">
    <property type="term" value="F:ATP binding"/>
    <property type="evidence" value="ECO:0007669"/>
    <property type="project" value="UniProtKB-UniRule"/>
</dbReference>
<keyword evidence="16 19" id="KW-0539">Nucleus</keyword>
<dbReference type="InterPro" id="IPR045055">
    <property type="entry name" value="DNA2/NAM7-like"/>
</dbReference>
<evidence type="ECO:0000256" key="17">
    <source>
        <dbReference type="ARBA" id="ARBA00023268"/>
    </source>
</evidence>
<evidence type="ECO:0000256" key="12">
    <source>
        <dbReference type="ARBA" id="ARBA00023004"/>
    </source>
</evidence>
<keyword evidence="12 19" id="KW-0408">Iron</keyword>
<feature type="domain" description="DNA2/NAM7 helicase-like C-terminal" evidence="22">
    <location>
        <begin position="835"/>
        <end position="960"/>
    </location>
</feature>
<keyword evidence="14 19" id="KW-0238">DNA-binding</keyword>
<comment type="similarity">
    <text evidence="2 19">Belongs to the DNA2/NAM7 helicase family.</text>
</comment>
<reference evidence="24" key="1">
    <citation type="journal article" date="2013" name="Proc. Natl. Acad. Sci. U.S.A.">
        <title>Genome structure and metabolic features in the red seaweed Chondrus crispus shed light on evolution of the Archaeplastida.</title>
        <authorList>
            <person name="Collen J."/>
            <person name="Porcel B."/>
            <person name="Carre W."/>
            <person name="Ball S.G."/>
            <person name="Chaparro C."/>
            <person name="Tonon T."/>
            <person name="Barbeyron T."/>
            <person name="Michel G."/>
            <person name="Noel B."/>
            <person name="Valentin K."/>
            <person name="Elias M."/>
            <person name="Artiguenave F."/>
            <person name="Arun A."/>
            <person name="Aury J.M."/>
            <person name="Barbosa-Neto J.F."/>
            <person name="Bothwell J.H."/>
            <person name="Bouget F.Y."/>
            <person name="Brillet L."/>
            <person name="Cabello-Hurtado F."/>
            <person name="Capella-Gutierrez S."/>
            <person name="Charrier B."/>
            <person name="Cladiere L."/>
            <person name="Cock J.M."/>
            <person name="Coelho S.M."/>
            <person name="Colleoni C."/>
            <person name="Czjzek M."/>
            <person name="Da Silva C."/>
            <person name="Delage L."/>
            <person name="Denoeud F."/>
            <person name="Deschamps P."/>
            <person name="Dittami S.M."/>
            <person name="Gabaldon T."/>
            <person name="Gachon C.M."/>
            <person name="Groisillier A."/>
            <person name="Herve C."/>
            <person name="Jabbari K."/>
            <person name="Katinka M."/>
            <person name="Kloareg B."/>
            <person name="Kowalczyk N."/>
            <person name="Labadie K."/>
            <person name="Leblanc C."/>
            <person name="Lopez P.J."/>
            <person name="McLachlan D.H."/>
            <person name="Meslet-Cladiere L."/>
            <person name="Moustafa A."/>
            <person name="Nehr Z."/>
            <person name="Nyvall Collen P."/>
            <person name="Panaud O."/>
            <person name="Partensky F."/>
            <person name="Poulain J."/>
            <person name="Rensing S.A."/>
            <person name="Rousvoal S."/>
            <person name="Samson G."/>
            <person name="Symeonidi A."/>
            <person name="Weissenbach J."/>
            <person name="Zambounis A."/>
            <person name="Wincker P."/>
            <person name="Boyen C."/>
        </authorList>
    </citation>
    <scope>NUCLEOTIDE SEQUENCE [LARGE SCALE GENOMIC DNA]</scope>
    <source>
        <strain evidence="24">cv. Stackhouse</strain>
    </source>
</reference>
<dbReference type="Gramene" id="CDF41218">
    <property type="protein sequence ID" value="CDF41218"/>
    <property type="gene ID" value="CHC_T00007752001"/>
</dbReference>
<evidence type="ECO:0000313" key="23">
    <source>
        <dbReference type="EMBL" id="CDF41218.1"/>
    </source>
</evidence>
<keyword evidence="11 19" id="KW-0067">ATP-binding</keyword>
<dbReference type="KEGG" id="ccp:CHC_T00007752001"/>
<evidence type="ECO:0000256" key="8">
    <source>
        <dbReference type="ARBA" id="ARBA00022763"/>
    </source>
</evidence>
<dbReference type="InterPro" id="IPR041677">
    <property type="entry name" value="DNA2/NAM7_AAA_11"/>
</dbReference>
<feature type="domain" description="DNA replication factor Dna2 N-terminal" evidence="20">
    <location>
        <begin position="42"/>
        <end position="259"/>
    </location>
</feature>
<gene>
    <name evidence="23" type="ORF">CHC_T00007752001</name>
</gene>
<evidence type="ECO:0000256" key="6">
    <source>
        <dbReference type="ARBA" id="ARBA00022723"/>
    </source>
</evidence>
<dbReference type="Pfam" id="PF13087">
    <property type="entry name" value="AAA_12"/>
    <property type="match status" value="2"/>
</dbReference>
<evidence type="ECO:0000256" key="16">
    <source>
        <dbReference type="ARBA" id="ARBA00023242"/>
    </source>
</evidence>
<dbReference type="GO" id="GO:0005694">
    <property type="term" value="C:chromosome"/>
    <property type="evidence" value="ECO:0007669"/>
    <property type="project" value="UniProtKB-SubCell"/>
</dbReference>
<dbReference type="Proteomes" id="UP000012073">
    <property type="component" value="Unassembled WGS sequence"/>
</dbReference>
<dbReference type="InterPro" id="IPR014808">
    <property type="entry name" value="DNA_replication_fac_Dna2_N"/>
</dbReference>
<dbReference type="GO" id="GO:0046872">
    <property type="term" value="F:metal ion binding"/>
    <property type="evidence" value="ECO:0007669"/>
    <property type="project" value="UniProtKB-UniRule"/>
</dbReference>
<feature type="domain" description="DNA2/NAM7 helicase helicase" evidence="21">
    <location>
        <begin position="729"/>
        <end position="798"/>
    </location>
</feature>
<keyword evidence="9 19" id="KW-0378">Hydrolase</keyword>
<evidence type="ECO:0000256" key="9">
    <source>
        <dbReference type="ARBA" id="ARBA00022801"/>
    </source>
</evidence>
<comment type="cofactor">
    <cofactor evidence="1">
        <name>[4Fe-4S] cluster</name>
        <dbReference type="ChEBI" id="CHEBI:49883"/>
    </cofactor>
</comment>
<dbReference type="OrthoDB" id="3651at2759"/>
<accession>R7QU31</accession>
<comment type="subcellular location">
    <subcellularLocation>
        <location evidence="19">Nucleus</location>
    </subcellularLocation>
    <subcellularLocation>
        <location evidence="19">Chromosome</location>
    </subcellularLocation>
</comment>
<dbReference type="CDD" id="cd18041">
    <property type="entry name" value="DEXXQc_DNA2"/>
    <property type="match status" value="1"/>
</dbReference>
<dbReference type="InterPro" id="IPR026851">
    <property type="entry name" value="Dna2/JHS1_DEXXQ-box"/>
</dbReference>
<evidence type="ECO:0000259" key="22">
    <source>
        <dbReference type="Pfam" id="PF13087"/>
    </source>
</evidence>
<keyword evidence="8 19" id="KW-0227">DNA damage</keyword>
<feature type="domain" description="DNA2/NAM7 helicase helicase" evidence="21">
    <location>
        <begin position="627"/>
        <end position="722"/>
    </location>
</feature>
<evidence type="ECO:0000256" key="14">
    <source>
        <dbReference type="ARBA" id="ARBA00023125"/>
    </source>
</evidence>
<keyword evidence="19" id="KW-0158">Chromosome</keyword>
<organism evidence="23 24">
    <name type="scientific">Chondrus crispus</name>
    <name type="common">Carrageen Irish moss</name>
    <name type="synonym">Polymorpha crispa</name>
    <dbReference type="NCBI Taxonomy" id="2769"/>
    <lineage>
        <taxon>Eukaryota</taxon>
        <taxon>Rhodophyta</taxon>
        <taxon>Florideophyceae</taxon>
        <taxon>Rhodymeniophycidae</taxon>
        <taxon>Gigartinales</taxon>
        <taxon>Gigartinaceae</taxon>
        <taxon>Chondrus</taxon>
    </lineage>
</organism>
<evidence type="ECO:0000256" key="3">
    <source>
        <dbReference type="ARBA" id="ARBA00022485"/>
    </source>
</evidence>
<sequence>MSAVAPNPLPVGPARASSARLLVLEAVPHPDSKVLRTVDTITGKQLSVALCDEWMHSNVNQNDIVRVLLTRPDGSYLPWDSAPVDEQHPVFVTRDNHLFVHHPDTLVSGTSIADSFLCLRKSLLTARVPPRSILQSTGGEAALFGSMIHDLFQNLLAIRTLDALDVYESVEIILQQHLEDLYAAKISDADARLVLHNVIPSIMEWFKGFARLDGGENSAGVKVTGGKQTYSMGIGDVYDIEELVWSPIFGLKGKIDASVILCSNDEAGGIGVVELKTGSSVGYASVSHSAQVNLYNLLMSDRYSKHTKGNFTRHPNNKAVSYVRGEVVGLLMQRNEFASYARFDSDFRRLPPLLQGREDLCAKCFANDTCMIQHKLLENGSSETVKGGPGPGLFREKAMHLTDEHAAYYMFWRRVLADEEAHAARPQNEVWNMRGSQREALGRCLSNLRMVEDSAGSQDGRVNYLLPPGQRMTVTFQRHHGDALQAPLNDAALAENDFVLVSAESLNTSAGSSQQSIFTWQSALTNGFIQSTSPSSVAVVIDRSLFAWARNQAVNVNDIIWRIDSVEIHSSHNTAKRTLENLFCCDETTDLGRLRGLVVDGTRPRLTEFIIGSQSTTVLKKEFNVTLNDDQDRALQMALRTRDYLLVLGMPGTGKTTTLAAIVLAYASQGKSVLLCSHTNSAVDNLLQRLLAAGFRDFVRLGRNKRVISKAIHPYHISTLTADASTTKHLETVLEQPKVVATTCLGINHPLLLRRGRFDLVVVDEASQVLQPICLGPLQFAAGPFILVGDHYQLPPLLRAQQANESIVVVRNAMDASQACNGTPAIRLNPENQRNESLFRRLCEFHPEAMISLSQQYRMSSEIMRLSNELVYSGSLSCGSEEIANQRLVTSLAAMEGKASWLQAILDQSRAVIFLDMPEDCTEDKEPTKNPEKLEKLEASRRNNLREAGVVCKCVSALEQGNGMLDTNVYTIDQYQGRDSDCVIVSFVRCSGSVGPLLKDWRRVNVALTRAKQKLILVGCSKTLAKGSHFLRGMITLLENTQSVVPVS</sequence>
<dbReference type="GO" id="GO:0051539">
    <property type="term" value="F:4 iron, 4 sulfur cluster binding"/>
    <property type="evidence" value="ECO:0007669"/>
    <property type="project" value="UniProtKB-UniRule"/>
</dbReference>
<evidence type="ECO:0000256" key="10">
    <source>
        <dbReference type="ARBA" id="ARBA00022806"/>
    </source>
</evidence>
<dbReference type="PANTHER" id="PTHR10887">
    <property type="entry name" value="DNA2/NAM7 HELICASE FAMILY"/>
    <property type="match status" value="1"/>
</dbReference>
<keyword evidence="13 19" id="KW-0411">Iron-sulfur</keyword>
<evidence type="ECO:0000256" key="13">
    <source>
        <dbReference type="ARBA" id="ARBA00023014"/>
    </source>
</evidence>
<keyword evidence="15 19" id="KW-0234">DNA repair</keyword>
<dbReference type="RefSeq" id="XP_005711512.1">
    <property type="nucleotide sequence ID" value="XM_005711455.1"/>
</dbReference>
<dbReference type="Gene3D" id="3.40.50.300">
    <property type="entry name" value="P-loop containing nucleotide triphosphate hydrolases"/>
    <property type="match status" value="3"/>
</dbReference>
<dbReference type="GO" id="GO:0016887">
    <property type="term" value="F:ATP hydrolysis activity"/>
    <property type="evidence" value="ECO:0007669"/>
    <property type="project" value="RHEA"/>
</dbReference>
<evidence type="ECO:0000256" key="15">
    <source>
        <dbReference type="ARBA" id="ARBA00023204"/>
    </source>
</evidence>
<dbReference type="InterPro" id="IPR011604">
    <property type="entry name" value="PDDEXK-like_dom_sf"/>
</dbReference>